<proteinExistence type="predicted"/>
<accession>A0A8S5PJ42</accession>
<evidence type="ECO:0000313" key="1">
    <source>
        <dbReference type="EMBL" id="DAE06491.1"/>
    </source>
</evidence>
<sequence length="34" mass="3883">MPQALLATLPFMSTCRAAWIYAFVRTHTAKQKKT</sequence>
<organism evidence="1">
    <name type="scientific">Siphoviridae sp. ctmP19</name>
    <dbReference type="NCBI Taxonomy" id="2825651"/>
    <lineage>
        <taxon>Viruses</taxon>
        <taxon>Duplodnaviria</taxon>
        <taxon>Heunggongvirae</taxon>
        <taxon>Uroviricota</taxon>
        <taxon>Caudoviricetes</taxon>
    </lineage>
</organism>
<name>A0A8S5PJ42_9CAUD</name>
<reference evidence="1" key="1">
    <citation type="journal article" date="2021" name="Proc. Natl. Acad. Sci. U.S.A.">
        <title>A Catalog of Tens of Thousands of Viruses from Human Metagenomes Reveals Hidden Associations with Chronic Diseases.</title>
        <authorList>
            <person name="Tisza M.J."/>
            <person name="Buck C.B."/>
        </authorList>
    </citation>
    <scope>NUCLEOTIDE SEQUENCE</scope>
    <source>
        <strain evidence="1">CtmP19</strain>
    </source>
</reference>
<dbReference type="EMBL" id="BK015438">
    <property type="protein sequence ID" value="DAE06491.1"/>
    <property type="molecule type" value="Genomic_DNA"/>
</dbReference>
<protein>
    <submittedName>
        <fullName evidence="1">Uncharacterized protein</fullName>
    </submittedName>
</protein>